<evidence type="ECO:0000313" key="1">
    <source>
        <dbReference type="EMBL" id="MBF1672616.1"/>
    </source>
</evidence>
<gene>
    <name evidence="1" type="ORF">HXO65_00150</name>
</gene>
<protein>
    <submittedName>
        <fullName evidence="1">Uncharacterized protein</fullName>
    </submittedName>
</protein>
<name>A0A930LNS6_9MICC</name>
<dbReference type="Proteomes" id="UP000785653">
    <property type="component" value="Unassembled WGS sequence"/>
</dbReference>
<evidence type="ECO:0000313" key="2">
    <source>
        <dbReference type="Proteomes" id="UP000785653"/>
    </source>
</evidence>
<dbReference type="AlphaFoldDB" id="A0A930LNS6"/>
<accession>A0A930LNS6</accession>
<sequence>MKMTSKFIPLPTGVYDVEIQSLGGNCLTTTTVREGLMLQSIEPVYHGGSGPRYKMKFTKAGRFAQRVQPIDPLEYRIRREEMRGVPWMLAQLRYNEDSLSIRQLAYRYARSGQPHYGRTPLIEGDKKIYAILKIDRVVEERCSPLPESRVVTNKVFRFDVARAPRRAETFLSPPSMSTTTRKFVAPATKRSSGRSLKFPTGTRCASCLCSPRVQAVPSVVY</sequence>
<dbReference type="EMBL" id="JABZXS010000001">
    <property type="protein sequence ID" value="MBF1672616.1"/>
    <property type="molecule type" value="Genomic_DNA"/>
</dbReference>
<proteinExistence type="predicted"/>
<comment type="caution">
    <text evidence="1">The sequence shown here is derived from an EMBL/GenBank/DDBJ whole genome shotgun (WGS) entry which is preliminary data.</text>
</comment>
<organism evidence="1 2">
    <name type="scientific">Rothia mucilaginosa</name>
    <dbReference type="NCBI Taxonomy" id="43675"/>
    <lineage>
        <taxon>Bacteria</taxon>
        <taxon>Bacillati</taxon>
        <taxon>Actinomycetota</taxon>
        <taxon>Actinomycetes</taxon>
        <taxon>Micrococcales</taxon>
        <taxon>Micrococcaceae</taxon>
        <taxon>Rothia</taxon>
    </lineage>
</organism>
<reference evidence="1" key="1">
    <citation type="submission" date="2020-04" db="EMBL/GenBank/DDBJ databases">
        <title>Deep metagenomics examines the oral microbiome during advanced dental caries in children, revealing novel taxa and co-occurrences with host molecules.</title>
        <authorList>
            <person name="Baker J.L."/>
            <person name="Morton J.T."/>
            <person name="Dinis M."/>
            <person name="Alvarez R."/>
            <person name="Tran N.C."/>
            <person name="Knight R."/>
            <person name="Edlund A."/>
        </authorList>
    </citation>
    <scope>NUCLEOTIDE SEQUENCE</scope>
    <source>
        <strain evidence="1">JCVI_47_bin.3</strain>
    </source>
</reference>